<dbReference type="Pfam" id="PF00583">
    <property type="entry name" value="Acetyltransf_1"/>
    <property type="match status" value="1"/>
</dbReference>
<reference evidence="4 5" key="1">
    <citation type="journal article" date="2013" name="Curr. Biol.">
        <title>Shared signatures of parasitism and phylogenomics unite Cryptomycota and microsporidia.</title>
        <authorList>
            <person name="James T.Y."/>
            <person name="Pelin A."/>
            <person name="Bonen L."/>
            <person name="Ahrendt S."/>
            <person name="Sain D."/>
            <person name="Corradi N."/>
            <person name="Stajich J.E."/>
        </authorList>
    </citation>
    <scope>NUCLEOTIDE SEQUENCE [LARGE SCALE GENOMIC DNA]</scope>
    <source>
        <strain evidence="4 5">CSF55</strain>
    </source>
</reference>
<evidence type="ECO:0000256" key="1">
    <source>
        <dbReference type="ARBA" id="ARBA00022679"/>
    </source>
</evidence>
<evidence type="ECO:0000313" key="4">
    <source>
        <dbReference type="EMBL" id="EPZ33424.1"/>
    </source>
</evidence>
<dbReference type="EMBL" id="KE561060">
    <property type="protein sequence ID" value="EPZ33424.1"/>
    <property type="molecule type" value="Genomic_DNA"/>
</dbReference>
<protein>
    <recommendedName>
        <fullName evidence="3">N-acetyltransferase domain-containing protein</fullName>
    </recommendedName>
</protein>
<keyword evidence="5" id="KW-1185">Reference proteome</keyword>
<dbReference type="InterPro" id="IPR016181">
    <property type="entry name" value="Acyl_CoA_acyltransferase"/>
</dbReference>
<keyword evidence="2" id="KW-0012">Acyltransferase</keyword>
<proteinExistence type="predicted"/>
<dbReference type="OMA" id="DAHDMRK"/>
<dbReference type="GO" id="GO:0031416">
    <property type="term" value="C:NatB complex"/>
    <property type="evidence" value="ECO:0007669"/>
    <property type="project" value="EnsemblFungi"/>
</dbReference>
<dbReference type="PANTHER" id="PTHR45910">
    <property type="entry name" value="N-ALPHA-ACETYLTRANSFERASE 20"/>
    <property type="match status" value="1"/>
</dbReference>
<dbReference type="InterPro" id="IPR051646">
    <property type="entry name" value="NatB_acetyltransferase_subunit"/>
</dbReference>
<dbReference type="GO" id="GO:0032956">
    <property type="term" value="P:regulation of actin cytoskeleton organization"/>
    <property type="evidence" value="ECO:0007669"/>
    <property type="project" value="EnsemblFungi"/>
</dbReference>
<dbReference type="Proteomes" id="UP000030755">
    <property type="component" value="Unassembled WGS sequence"/>
</dbReference>
<organism evidence="4 5">
    <name type="scientific">Rozella allomycis (strain CSF55)</name>
    <dbReference type="NCBI Taxonomy" id="988480"/>
    <lineage>
        <taxon>Eukaryota</taxon>
        <taxon>Fungi</taxon>
        <taxon>Fungi incertae sedis</taxon>
        <taxon>Cryptomycota</taxon>
        <taxon>Cryptomycota incertae sedis</taxon>
        <taxon>Rozella</taxon>
    </lineage>
</organism>
<dbReference type="Gene3D" id="3.40.630.30">
    <property type="match status" value="1"/>
</dbReference>
<dbReference type="GO" id="GO:0000001">
    <property type="term" value="P:mitochondrion inheritance"/>
    <property type="evidence" value="ECO:0007669"/>
    <property type="project" value="EnsemblFungi"/>
</dbReference>
<accession>A0A075AXX3</accession>
<dbReference type="AlphaFoldDB" id="A0A075AXX3"/>
<dbReference type="GO" id="GO:0004596">
    <property type="term" value="F:protein-N-terminal amino-acid acetyltransferase activity"/>
    <property type="evidence" value="ECO:0007669"/>
    <property type="project" value="EnsemblFungi"/>
</dbReference>
<evidence type="ECO:0000259" key="3">
    <source>
        <dbReference type="PROSITE" id="PS51186"/>
    </source>
</evidence>
<dbReference type="SUPFAM" id="SSF55729">
    <property type="entry name" value="Acyl-CoA N-acyltransferases (Nat)"/>
    <property type="match status" value="1"/>
</dbReference>
<dbReference type="PANTHER" id="PTHR45910:SF1">
    <property type="entry name" value="N-ALPHA-ACETYLTRANSFERASE 20"/>
    <property type="match status" value="1"/>
</dbReference>
<dbReference type="InterPro" id="IPR000182">
    <property type="entry name" value="GNAT_dom"/>
</dbReference>
<dbReference type="HOGENOM" id="CLU_013985_7_1_1"/>
<evidence type="ECO:0000256" key="2">
    <source>
        <dbReference type="ARBA" id="ARBA00023315"/>
    </source>
</evidence>
<name>A0A075AXX3_ROZAC</name>
<feature type="domain" description="N-acetyltransferase" evidence="3">
    <location>
        <begin position="2"/>
        <end position="159"/>
    </location>
</feature>
<sequence>MTTLRLLKPIDLLKLQNINLDYLTENYTIGYYLNYLLRWPKYFIIAENIHKRPMGYKGLEKSWHGHVSALSVAFEYRRLGVASFLMTFLENVTDKMYVMLDGGYFVDLFVRRNNQSAVDFYHKIGYTIYREVLNYYCDGENAYGILYVFAQIDMRKPMDRDIFKDSLRNSGAKVTVDELTFN</sequence>
<dbReference type="PROSITE" id="PS51186">
    <property type="entry name" value="GNAT"/>
    <property type="match status" value="1"/>
</dbReference>
<evidence type="ECO:0000313" key="5">
    <source>
        <dbReference type="Proteomes" id="UP000030755"/>
    </source>
</evidence>
<dbReference type="OrthoDB" id="10264728at2759"/>
<gene>
    <name evidence="4" type="ORF">O9G_004638</name>
</gene>
<dbReference type="STRING" id="988480.A0A075AXX3"/>
<keyword evidence="1" id="KW-0808">Transferase</keyword>
<dbReference type="GO" id="GO:0036503">
    <property type="term" value="P:ERAD pathway"/>
    <property type="evidence" value="ECO:0007669"/>
    <property type="project" value="EnsemblFungi"/>
</dbReference>